<dbReference type="AlphaFoldDB" id="A0A8J4FPV5"/>
<sequence length="332" mass="36167">MVDSKDYSTPGRLRVLCIHSFRTSGKIFQQQLQYAGLLEALSDLVEFVFVDAPHPASGPIPRDVRPYFEGPYYEWFTAESVGDRVEFDEVKMKASERFLMALLAQQGPFDGLMGFSQGAAMSGALVALQRSGLRAELSTLRPLRFCILFGGVKSRHPDHLAAFEALSGKVPCPSLHVFGDKDALKNPHCMELADSFRNATALLHQRGHVIPALQEPQLAVMKAFIQAAASAPEPPAAHIPVSLPVPLPAQCQEQQQHEQGQKQPQESRVLLRQPTAAVLPAVAAMGSGNARFTWEYVEGVIIQGGVGRDEDGEAETVGSTGPQRQGHLHCKL</sequence>
<feature type="region of interest" description="Disordered" evidence="2">
    <location>
        <begin position="308"/>
        <end position="332"/>
    </location>
</feature>
<reference evidence="4" key="1">
    <citation type="journal article" date="2021" name="Proc. Natl. Acad. Sci. U.S.A.">
        <title>Three genomes in the algal genus Volvox reveal the fate of a haploid sex-determining region after a transition to homothallism.</title>
        <authorList>
            <person name="Yamamoto K."/>
            <person name="Hamaji T."/>
            <person name="Kawai-Toyooka H."/>
            <person name="Matsuzaki R."/>
            <person name="Takahashi F."/>
            <person name="Nishimura Y."/>
            <person name="Kawachi M."/>
            <person name="Noguchi H."/>
            <person name="Minakuchi Y."/>
            <person name="Umen J.G."/>
            <person name="Toyoda A."/>
            <person name="Nozaki H."/>
        </authorList>
    </citation>
    <scope>NUCLEOTIDE SEQUENCE</scope>
    <source>
        <strain evidence="4">NIES-3786</strain>
    </source>
</reference>
<dbReference type="InterPro" id="IPR050593">
    <property type="entry name" value="LovG"/>
</dbReference>
<keyword evidence="5" id="KW-1185">Reference proteome</keyword>
<dbReference type="PANTHER" id="PTHR48070">
    <property type="entry name" value="ESTERASE OVCA2"/>
    <property type="match status" value="1"/>
</dbReference>
<dbReference type="Proteomes" id="UP000747110">
    <property type="component" value="Unassembled WGS sequence"/>
</dbReference>
<dbReference type="PANTHER" id="PTHR48070:SF6">
    <property type="entry name" value="ESTERASE OVCA2"/>
    <property type="match status" value="1"/>
</dbReference>
<evidence type="ECO:0000259" key="3">
    <source>
        <dbReference type="Pfam" id="PF03959"/>
    </source>
</evidence>
<evidence type="ECO:0000313" key="5">
    <source>
        <dbReference type="Proteomes" id="UP000747110"/>
    </source>
</evidence>
<dbReference type="Pfam" id="PF03959">
    <property type="entry name" value="FSH1"/>
    <property type="match status" value="1"/>
</dbReference>
<keyword evidence="1" id="KW-0378">Hydrolase</keyword>
<accession>A0A8J4FPV5</accession>
<evidence type="ECO:0000256" key="2">
    <source>
        <dbReference type="SAM" id="MobiDB-lite"/>
    </source>
</evidence>
<dbReference type="InterPro" id="IPR005645">
    <property type="entry name" value="FSH-like_dom"/>
</dbReference>
<evidence type="ECO:0000256" key="1">
    <source>
        <dbReference type="ARBA" id="ARBA00022801"/>
    </source>
</evidence>
<proteinExistence type="predicted"/>
<dbReference type="GO" id="GO:0016787">
    <property type="term" value="F:hydrolase activity"/>
    <property type="evidence" value="ECO:0007669"/>
    <property type="project" value="UniProtKB-KW"/>
</dbReference>
<organism evidence="4 5">
    <name type="scientific">Volvox reticuliferus</name>
    <dbReference type="NCBI Taxonomy" id="1737510"/>
    <lineage>
        <taxon>Eukaryota</taxon>
        <taxon>Viridiplantae</taxon>
        <taxon>Chlorophyta</taxon>
        <taxon>core chlorophytes</taxon>
        <taxon>Chlorophyceae</taxon>
        <taxon>CS clade</taxon>
        <taxon>Chlamydomonadales</taxon>
        <taxon>Volvocaceae</taxon>
        <taxon>Volvox</taxon>
    </lineage>
</organism>
<gene>
    <name evidence="4" type="ORF">Vretifemale_11420</name>
</gene>
<comment type="caution">
    <text evidence="4">The sequence shown here is derived from an EMBL/GenBank/DDBJ whole genome shotgun (WGS) entry which is preliminary data.</text>
</comment>
<protein>
    <recommendedName>
        <fullName evidence="3">Serine hydrolase domain-containing protein</fullName>
    </recommendedName>
</protein>
<name>A0A8J4FPV5_9CHLO</name>
<dbReference type="OrthoDB" id="414698at2759"/>
<dbReference type="InterPro" id="IPR029058">
    <property type="entry name" value="AB_hydrolase_fold"/>
</dbReference>
<evidence type="ECO:0000313" key="4">
    <source>
        <dbReference type="EMBL" id="GIL82430.1"/>
    </source>
</evidence>
<dbReference type="GO" id="GO:0005737">
    <property type="term" value="C:cytoplasm"/>
    <property type="evidence" value="ECO:0007669"/>
    <property type="project" value="TreeGrafter"/>
</dbReference>
<dbReference type="GO" id="GO:0005634">
    <property type="term" value="C:nucleus"/>
    <property type="evidence" value="ECO:0007669"/>
    <property type="project" value="TreeGrafter"/>
</dbReference>
<dbReference type="Gene3D" id="3.40.50.1820">
    <property type="entry name" value="alpha/beta hydrolase"/>
    <property type="match status" value="1"/>
</dbReference>
<dbReference type="SUPFAM" id="SSF53474">
    <property type="entry name" value="alpha/beta-Hydrolases"/>
    <property type="match status" value="1"/>
</dbReference>
<feature type="domain" description="Serine hydrolase" evidence="3">
    <location>
        <begin position="13"/>
        <end position="215"/>
    </location>
</feature>
<dbReference type="FunFam" id="3.40.50.1820:FF:001104">
    <property type="entry name" value="Predicted protein"/>
    <property type="match status" value="1"/>
</dbReference>
<dbReference type="EMBL" id="BNCP01000024">
    <property type="protein sequence ID" value="GIL82430.1"/>
    <property type="molecule type" value="Genomic_DNA"/>
</dbReference>